<evidence type="ECO:0000256" key="2">
    <source>
        <dbReference type="ARBA" id="ARBA00009252"/>
    </source>
</evidence>
<evidence type="ECO:0000313" key="9">
    <source>
        <dbReference type="EMBL" id="KAJ2784479.1"/>
    </source>
</evidence>
<dbReference type="GO" id="GO:0090694">
    <property type="term" value="C:Scc2-Scc4 cohesin loading complex"/>
    <property type="evidence" value="ECO:0007669"/>
    <property type="project" value="TreeGrafter"/>
</dbReference>
<accession>A0A9W8HG88</accession>
<evidence type="ECO:0000313" key="10">
    <source>
        <dbReference type="Proteomes" id="UP001140217"/>
    </source>
</evidence>
<dbReference type="SUPFAM" id="SSF48371">
    <property type="entry name" value="ARM repeat"/>
    <property type="match status" value="1"/>
</dbReference>
<dbReference type="InterPro" id="IPR016024">
    <property type="entry name" value="ARM-type_fold"/>
</dbReference>
<comment type="caution">
    <text evidence="9">The sequence shown here is derived from an EMBL/GenBank/DDBJ whole genome shotgun (WGS) entry which is preliminary data.</text>
</comment>
<evidence type="ECO:0000256" key="1">
    <source>
        <dbReference type="ARBA" id="ARBA00004123"/>
    </source>
</evidence>
<organism evidence="9 10">
    <name type="scientific">Coemansia javaensis</name>
    <dbReference type="NCBI Taxonomy" id="2761396"/>
    <lineage>
        <taxon>Eukaryota</taxon>
        <taxon>Fungi</taxon>
        <taxon>Fungi incertae sedis</taxon>
        <taxon>Zoopagomycota</taxon>
        <taxon>Kickxellomycotina</taxon>
        <taxon>Kickxellomycetes</taxon>
        <taxon>Kickxellales</taxon>
        <taxon>Kickxellaceae</taxon>
        <taxon>Coemansia</taxon>
    </lineage>
</organism>
<keyword evidence="10" id="KW-1185">Reference proteome</keyword>
<sequence>MRPIDVSAPADTRACLRYWPVLGAVSLDTSIQSQYEGATTTELALEDDLQRLSLVDGGLMQAGILGAVQEALLSDEVQRVVNDPAQDIERLDDFLTELFDEDDAADEGGSGASSMFQRVGEESGGLALTRHAVRRIRALLGQCPRSCLSKHISSERLGRLSDLLMAAVEAARSTGLASMVRDGAAVKRGTGLADGYCRQLGLAMAAACLGLDVAELALWAAESGRAQHASPMGKLLHAATAFLKDFLLDCLIPLLDTTGDSELADAVADGSRPLHWRLRALLEAALAANSAAAALAAQSFLREEDVVPLVYVSIGVMFCSGDSLRDKVDVNLLELIRRASQALLRGVFELHAGQRAWILEEVLASLARLPAQKRAQSASRTSGGRPVQLVSVLLLQLLQATARLPEDLTAGLEGGGLSAKEWRMLLQRHRKATAAAASSADFAIRYMIGRCAKREGRGATNEAEYRALLEAFVDDCIALLGHPQWPAAEMVVRIYSLHIMEILDEEKSAIVVRNMALEGAAQIASHIAQSLPARSDNSGGASGQRPDRLEPVTADSSAESIGRFRAATAVVLGYLQSRAAGGESTGAIPFHVGSWASMLIAALLKNNRRMSGGGDDSTDGADAMSQASDGSDSECDDDDGSNGDGNGDSDASKTDCLQRRMAIEECLREYAKIAHQSTKTMVGGALLASATEGARAVLLLQPLFQSFDMLLMRVALALGASQVALRSRALRSLNQIARHRPQVLYQPSVKQAINHRLRDSSPLVREAAIDLIGKHIAHNPELTGEYYGFISVRVLDKGPSVRRRVMRILADIYSTSEDMGQLVDIGTRLLQRTADDERSIREQAQKTLHELWFSFEQHSHAGEGEGEPAAETSGNVFNALPPEAQRDILRRVRVMTGVMDAARAHDAVELMAGLFRGALSGAAGPEAGEAQLVIRCVVDALFEQLLQAEESAATTGAAPTEFSVPACLCFIATLSGIAPDAVGARVESLCAYLRLGGAVEESTVLDALTAFSNTLLAIPHPSAAFLGALEGDLVALLSSSPQSILAVAVPCLCTLVARLTGNYAKLVRLFRSCVLQLYREQRAAGDSGGGARSAMSPKNLMRFIILAGLMSRYIDFDACRERSREHFKELDQIAGGDVLGLMSGLLLAFASAQQPVPVQLAAVQMLGQLHIRRPQLAVEPQARAVMDRAFAGGSAGHKLQVLRNFLEFLRADAEQHAAQERRDRDAEREVDARALVGNVGDVGGAGVGASLMQTYLDRILDAIFASSAPALRAAGFRVVSLVLEQGLAHPLKCMPALIALGTSSDPHIRAKALRLHQEMCFKYASFIHSRDLEGVRKAYEYQLLVRGSAEAVEGYDSNADTQDRPDRPAASLQFVYSQVRSRRVRRNELLALLVKVCDSDPNSTVGAGPAGADVHFVRFVAENLSALEYKYLDEVLHVIYQASAVIASTGVGLYHQFEAEAEAEAADGPQWRRATEESVCISILFVLREFLKAHYGLSESRCAAYSTSDPAGARDKAAVWHAQGGRGRIEWGECPSAVRRMETAADHSDQRARFRRMMAASLTGSGDPVEGGGDSAEDGGDSAEDGGDPVDGGDPADTGDPVDSGRSPADPLGNDALPQAAD</sequence>
<keyword evidence="5 6" id="KW-0131">Cell cycle</keyword>
<dbReference type="Proteomes" id="UP001140217">
    <property type="component" value="Unassembled WGS sequence"/>
</dbReference>
<dbReference type="GO" id="GO:0071169">
    <property type="term" value="P:establishment of protein localization to chromatin"/>
    <property type="evidence" value="ECO:0007669"/>
    <property type="project" value="TreeGrafter"/>
</dbReference>
<comment type="similarity">
    <text evidence="2 6">Belongs to the SCC2/Nipped-B family.</text>
</comment>
<feature type="compositionally biased region" description="Acidic residues" evidence="7">
    <location>
        <begin position="631"/>
        <end position="641"/>
    </location>
</feature>
<evidence type="ECO:0000256" key="4">
    <source>
        <dbReference type="ARBA" id="ARBA00023242"/>
    </source>
</evidence>
<dbReference type="EMBL" id="JANBUL010000026">
    <property type="protein sequence ID" value="KAJ2784479.1"/>
    <property type="molecule type" value="Genomic_DNA"/>
</dbReference>
<dbReference type="InterPro" id="IPR026003">
    <property type="entry name" value="Cohesin_HEAT"/>
</dbReference>
<evidence type="ECO:0000256" key="5">
    <source>
        <dbReference type="ARBA" id="ARBA00023306"/>
    </source>
</evidence>
<feature type="region of interest" description="Disordered" evidence="7">
    <location>
        <begin position="610"/>
        <end position="653"/>
    </location>
</feature>
<reference evidence="9" key="1">
    <citation type="submission" date="2022-07" db="EMBL/GenBank/DDBJ databases">
        <title>Phylogenomic reconstructions and comparative analyses of Kickxellomycotina fungi.</title>
        <authorList>
            <person name="Reynolds N.K."/>
            <person name="Stajich J.E."/>
            <person name="Barry K."/>
            <person name="Grigoriev I.V."/>
            <person name="Crous P."/>
            <person name="Smith M.E."/>
        </authorList>
    </citation>
    <scope>NUCLEOTIDE SEQUENCE</scope>
    <source>
        <strain evidence="9">NBRC 105414</strain>
    </source>
</reference>
<dbReference type="Pfam" id="PF12765">
    <property type="entry name" value="Cohesin_HEAT"/>
    <property type="match status" value="1"/>
</dbReference>
<dbReference type="GO" id="GO:0140588">
    <property type="term" value="P:chromatin looping"/>
    <property type="evidence" value="ECO:0007669"/>
    <property type="project" value="InterPro"/>
</dbReference>
<dbReference type="GO" id="GO:0010468">
    <property type="term" value="P:regulation of gene expression"/>
    <property type="evidence" value="ECO:0007669"/>
    <property type="project" value="InterPro"/>
</dbReference>
<dbReference type="InterPro" id="IPR011989">
    <property type="entry name" value="ARM-like"/>
</dbReference>
<dbReference type="Pfam" id="PF12830">
    <property type="entry name" value="Nipped-B_C"/>
    <property type="match status" value="1"/>
</dbReference>
<feature type="compositionally biased region" description="Low complexity" evidence="7">
    <location>
        <begin position="1592"/>
        <end position="1602"/>
    </location>
</feature>
<evidence type="ECO:0000259" key="8">
    <source>
        <dbReference type="Pfam" id="PF12830"/>
    </source>
</evidence>
<dbReference type="InterPro" id="IPR033031">
    <property type="entry name" value="Scc2/Nipped-B"/>
</dbReference>
<feature type="region of interest" description="Disordered" evidence="7">
    <location>
        <begin position="531"/>
        <end position="557"/>
    </location>
</feature>
<dbReference type="InterPro" id="IPR024986">
    <property type="entry name" value="Nipped-B_C"/>
</dbReference>
<keyword evidence="3 6" id="KW-0677">Repeat</keyword>
<dbReference type="GO" id="GO:0003682">
    <property type="term" value="F:chromatin binding"/>
    <property type="evidence" value="ECO:0007669"/>
    <property type="project" value="TreeGrafter"/>
</dbReference>
<dbReference type="PANTHER" id="PTHR21704">
    <property type="entry name" value="NIPPED-B-LIKE PROTEIN DELANGIN SCC2-RELATED"/>
    <property type="match status" value="1"/>
</dbReference>
<comment type="subcellular location">
    <subcellularLocation>
        <location evidence="1 6">Nucleus</location>
    </subcellularLocation>
</comment>
<feature type="region of interest" description="Disordered" evidence="7">
    <location>
        <begin position="1562"/>
        <end position="1622"/>
    </location>
</feature>
<name>A0A9W8HG88_9FUNG</name>
<gene>
    <name evidence="9" type="primary">SCC2</name>
    <name evidence="9" type="ORF">H4R18_001101</name>
</gene>
<dbReference type="OrthoDB" id="418242at2759"/>
<dbReference type="GO" id="GO:1990414">
    <property type="term" value="P:replication-born double-strand break repair via sister chromatid exchange"/>
    <property type="evidence" value="ECO:0007669"/>
    <property type="project" value="TreeGrafter"/>
</dbReference>
<dbReference type="CDD" id="cd23958">
    <property type="entry name" value="SCC2"/>
    <property type="match status" value="1"/>
</dbReference>
<keyword evidence="4 6" id="KW-0539">Nucleus</keyword>
<dbReference type="PANTHER" id="PTHR21704:SF18">
    <property type="entry name" value="NIPPED-B-LIKE PROTEIN"/>
    <property type="match status" value="1"/>
</dbReference>
<evidence type="ECO:0000256" key="7">
    <source>
        <dbReference type="SAM" id="MobiDB-lite"/>
    </source>
</evidence>
<feature type="domain" description="Sister chromatid cohesion C-terminal" evidence="8">
    <location>
        <begin position="1249"/>
        <end position="1443"/>
    </location>
</feature>
<evidence type="ECO:0000256" key="6">
    <source>
        <dbReference type="RuleBase" id="RU364107"/>
    </source>
</evidence>
<feature type="compositionally biased region" description="Acidic residues" evidence="7">
    <location>
        <begin position="1575"/>
        <end position="1588"/>
    </location>
</feature>
<dbReference type="GO" id="GO:0061775">
    <property type="term" value="F:cohesin loader activity"/>
    <property type="evidence" value="ECO:0007669"/>
    <property type="project" value="InterPro"/>
</dbReference>
<dbReference type="Gene3D" id="1.25.10.10">
    <property type="entry name" value="Leucine-rich Repeat Variant"/>
    <property type="match status" value="1"/>
</dbReference>
<protein>
    <recommendedName>
        <fullName evidence="6">Sister chromatid cohesion protein</fullName>
    </recommendedName>
</protein>
<dbReference type="GO" id="GO:0034087">
    <property type="term" value="P:establishment of mitotic sister chromatid cohesion"/>
    <property type="evidence" value="ECO:0007669"/>
    <property type="project" value="TreeGrafter"/>
</dbReference>
<proteinExistence type="inferred from homology"/>
<evidence type="ECO:0000256" key="3">
    <source>
        <dbReference type="ARBA" id="ARBA00022737"/>
    </source>
</evidence>